<proteinExistence type="predicted"/>
<comment type="caution">
    <text evidence="1">The sequence shown here is derived from an EMBL/GenBank/DDBJ whole genome shotgun (WGS) entry which is preliminary data.</text>
</comment>
<accession>A0ABD4RF02</accession>
<dbReference type="GeneID" id="66300809"/>
<evidence type="ECO:0000313" key="1">
    <source>
        <dbReference type="EMBL" id="MBX7289941.1"/>
    </source>
</evidence>
<sequence length="175" mass="20858">MRDLLKRAKLGDKKAKELIIMACKPLIIKTYRSVELIDYDKEDIEQICVMVILNVIEKIDINRGDKLLGYIKKSIQNQMIDLKRRRNVKEKYEKVVMVEVAENRASIEEEILEKDLIKILIKIVKNLSYEEKLLFKIVFLNEKPLTRYADIRKMSYIDAYKLKQRVTRVLRENIK</sequence>
<dbReference type="SUPFAM" id="SSF88946">
    <property type="entry name" value="Sigma2 domain of RNA polymerase sigma factors"/>
    <property type="match status" value="1"/>
</dbReference>
<dbReference type="KEGG" id="cchv:BTM20_02945"/>
<dbReference type="Proteomes" id="UP000775179">
    <property type="component" value="Unassembled WGS sequence"/>
</dbReference>
<gene>
    <name evidence="1" type="ORF">K4H94_02600</name>
</gene>
<protein>
    <submittedName>
        <fullName evidence="1">Sigma-70 family RNA polymerase sigma factor</fullName>
    </submittedName>
</protein>
<name>A0ABD4RF02_9CLOT</name>
<dbReference type="RefSeq" id="WP_021874797.1">
    <property type="nucleotide sequence ID" value="NZ_CP018624.1"/>
</dbReference>
<dbReference type="Gene3D" id="1.10.1740.10">
    <property type="match status" value="1"/>
</dbReference>
<reference evidence="1 2" key="1">
    <citation type="submission" date="2021-08" db="EMBL/GenBank/DDBJ databases">
        <title>Genome sequence analysis of Clostridium chauvoei strains of European origin and evaluation of typing options for outbreak investigations.</title>
        <authorList>
            <person name="Abdel-Glil M."/>
            <person name="Thomas P."/>
            <person name="Seyboldt C."/>
        </authorList>
    </citation>
    <scope>NUCLEOTIDE SEQUENCE [LARGE SCALE GENOMIC DNA]</scope>
    <source>
        <strain evidence="1 2">S0260-09</strain>
    </source>
</reference>
<organism evidence="1 2">
    <name type="scientific">Clostridium chauvoei</name>
    <dbReference type="NCBI Taxonomy" id="46867"/>
    <lineage>
        <taxon>Bacteria</taxon>
        <taxon>Bacillati</taxon>
        <taxon>Bacillota</taxon>
        <taxon>Clostridia</taxon>
        <taxon>Eubacteriales</taxon>
        <taxon>Clostridiaceae</taxon>
        <taxon>Clostridium</taxon>
    </lineage>
</organism>
<evidence type="ECO:0000313" key="2">
    <source>
        <dbReference type="Proteomes" id="UP000775179"/>
    </source>
</evidence>
<dbReference type="EMBL" id="JAIFTX010000004">
    <property type="protein sequence ID" value="MBX7289941.1"/>
    <property type="molecule type" value="Genomic_DNA"/>
</dbReference>
<dbReference type="AlphaFoldDB" id="A0ABD4RF02"/>
<dbReference type="InterPro" id="IPR013325">
    <property type="entry name" value="RNA_pol_sigma_r2"/>
</dbReference>